<dbReference type="EMBL" id="JACHIA010000004">
    <property type="protein sequence ID" value="MBB6070405.1"/>
    <property type="molecule type" value="Genomic_DNA"/>
</dbReference>
<dbReference type="RefSeq" id="WP_170035787.1">
    <property type="nucleotide sequence ID" value="NZ_JABDTL010000001.1"/>
</dbReference>
<evidence type="ECO:0000313" key="1">
    <source>
        <dbReference type="EMBL" id="MBB6070405.1"/>
    </source>
</evidence>
<sequence>MSAPPPRGAGQAAGTVPLTLEEAVGLAVPLVFVVEPDALWAVRAIEALLDASADLAMSGSAAERVVARWTRTARWTAYGYSFGLGLPGPESAEAGVDVLDELIRLGEQLGGGRRAAADRHPLDGALFSVRGLASELERPAAAEILLGLVVQLGVRGATLLVELDLDPRSRPAWGGVAALGPAVGVPDTPALRYENAIRHLRAAADAGGGREPLDADRVYGAFRGMTRLQAEVAARAVRARVGTACDTDVFAALAEARSRVGAAIAGAAG</sequence>
<name>A0A841GX80_9BACT</name>
<organism evidence="1 2">
    <name type="scientific">Longimicrobium terrae</name>
    <dbReference type="NCBI Taxonomy" id="1639882"/>
    <lineage>
        <taxon>Bacteria</taxon>
        <taxon>Pseudomonadati</taxon>
        <taxon>Gemmatimonadota</taxon>
        <taxon>Longimicrobiia</taxon>
        <taxon>Longimicrobiales</taxon>
        <taxon>Longimicrobiaceae</taxon>
        <taxon>Longimicrobium</taxon>
    </lineage>
</organism>
<reference evidence="1 2" key="1">
    <citation type="submission" date="2020-08" db="EMBL/GenBank/DDBJ databases">
        <title>Genomic Encyclopedia of Type Strains, Phase IV (KMG-IV): sequencing the most valuable type-strain genomes for metagenomic binning, comparative biology and taxonomic classification.</title>
        <authorList>
            <person name="Goeker M."/>
        </authorList>
    </citation>
    <scope>NUCLEOTIDE SEQUENCE [LARGE SCALE GENOMIC DNA]</scope>
    <source>
        <strain evidence="1 2">DSM 29007</strain>
    </source>
</reference>
<protein>
    <submittedName>
        <fullName evidence="1">Uncharacterized protein</fullName>
    </submittedName>
</protein>
<dbReference type="Proteomes" id="UP000582837">
    <property type="component" value="Unassembled WGS sequence"/>
</dbReference>
<accession>A0A841GX80</accession>
<dbReference type="AlphaFoldDB" id="A0A841GX80"/>
<evidence type="ECO:0000313" key="2">
    <source>
        <dbReference type="Proteomes" id="UP000582837"/>
    </source>
</evidence>
<comment type="caution">
    <text evidence="1">The sequence shown here is derived from an EMBL/GenBank/DDBJ whole genome shotgun (WGS) entry which is preliminary data.</text>
</comment>
<gene>
    <name evidence="1" type="ORF">HNQ61_002024</name>
</gene>
<keyword evidence="2" id="KW-1185">Reference proteome</keyword>
<proteinExistence type="predicted"/>